<name>A0ABP5QWI7_9ACTN</name>
<dbReference type="Pfam" id="PF00011">
    <property type="entry name" value="HSP20"/>
    <property type="match status" value="1"/>
</dbReference>
<dbReference type="InterPro" id="IPR008978">
    <property type="entry name" value="HSP20-like_chaperone"/>
</dbReference>
<reference evidence="5" key="1">
    <citation type="journal article" date="2019" name="Int. J. Syst. Evol. Microbiol.">
        <title>The Global Catalogue of Microorganisms (GCM) 10K type strain sequencing project: providing services to taxonomists for standard genome sequencing and annotation.</title>
        <authorList>
            <consortium name="The Broad Institute Genomics Platform"/>
            <consortium name="The Broad Institute Genome Sequencing Center for Infectious Disease"/>
            <person name="Wu L."/>
            <person name="Ma J."/>
        </authorList>
    </citation>
    <scope>NUCLEOTIDE SEQUENCE [LARGE SCALE GENOMIC DNA]</scope>
    <source>
        <strain evidence="5">JCM 7356</strain>
    </source>
</reference>
<evidence type="ECO:0000313" key="4">
    <source>
        <dbReference type="EMBL" id="GAA2243938.1"/>
    </source>
</evidence>
<evidence type="ECO:0000259" key="3">
    <source>
        <dbReference type="PROSITE" id="PS01031"/>
    </source>
</evidence>
<dbReference type="EMBL" id="BAAATR010000010">
    <property type="protein sequence ID" value="GAA2243938.1"/>
    <property type="molecule type" value="Genomic_DNA"/>
</dbReference>
<dbReference type="SUPFAM" id="SSF49764">
    <property type="entry name" value="HSP20-like chaperones"/>
    <property type="match status" value="1"/>
</dbReference>
<dbReference type="PROSITE" id="PS01031">
    <property type="entry name" value="SHSP"/>
    <property type="match status" value="1"/>
</dbReference>
<organism evidence="4 5">
    <name type="scientific">Kitasatospora cystarginea</name>
    <dbReference type="NCBI Taxonomy" id="58350"/>
    <lineage>
        <taxon>Bacteria</taxon>
        <taxon>Bacillati</taxon>
        <taxon>Actinomycetota</taxon>
        <taxon>Actinomycetes</taxon>
        <taxon>Kitasatosporales</taxon>
        <taxon>Streptomycetaceae</taxon>
        <taxon>Kitasatospora</taxon>
    </lineage>
</organism>
<dbReference type="RefSeq" id="WP_344636583.1">
    <property type="nucleotide sequence ID" value="NZ_BAAATR010000010.1"/>
</dbReference>
<gene>
    <name evidence="4" type="ORF">GCM10010430_27090</name>
</gene>
<proteinExistence type="inferred from homology"/>
<dbReference type="CDD" id="cd06464">
    <property type="entry name" value="ACD_sHsps-like"/>
    <property type="match status" value="1"/>
</dbReference>
<evidence type="ECO:0000256" key="1">
    <source>
        <dbReference type="PROSITE-ProRule" id="PRU00285"/>
    </source>
</evidence>
<keyword evidence="5" id="KW-1185">Reference proteome</keyword>
<dbReference type="PANTHER" id="PTHR11527">
    <property type="entry name" value="HEAT-SHOCK PROTEIN 20 FAMILY MEMBER"/>
    <property type="match status" value="1"/>
</dbReference>
<evidence type="ECO:0000313" key="5">
    <source>
        <dbReference type="Proteomes" id="UP001500305"/>
    </source>
</evidence>
<dbReference type="Gene3D" id="2.60.40.790">
    <property type="match status" value="1"/>
</dbReference>
<sequence>MAGELLRRRAHWWPSFPDLLEDFPFDLRISPEEHIIRVEESEEEGAYVIKAELPGIDPAKDVEITVEGGVLTVHAERREEKTEKHRSEFHYGSFTRSIRLPEGCEEGDITANYDKGVLTVKAPLPKAEKKQPRRVEITRGT</sequence>
<comment type="caution">
    <text evidence="4">The sequence shown here is derived from an EMBL/GenBank/DDBJ whole genome shotgun (WGS) entry which is preliminary data.</text>
</comment>
<comment type="similarity">
    <text evidence="1 2">Belongs to the small heat shock protein (HSP20) family.</text>
</comment>
<feature type="domain" description="SHSP" evidence="3">
    <location>
        <begin position="29"/>
        <end position="140"/>
    </location>
</feature>
<dbReference type="InterPro" id="IPR002068">
    <property type="entry name" value="A-crystallin/Hsp20_dom"/>
</dbReference>
<dbReference type="InterPro" id="IPR031107">
    <property type="entry name" value="Small_HSP"/>
</dbReference>
<dbReference type="Proteomes" id="UP001500305">
    <property type="component" value="Unassembled WGS sequence"/>
</dbReference>
<accession>A0ABP5QWI7</accession>
<protein>
    <submittedName>
        <fullName evidence="4">Hsp20/alpha crystallin family protein</fullName>
    </submittedName>
</protein>
<evidence type="ECO:0000256" key="2">
    <source>
        <dbReference type="RuleBase" id="RU003616"/>
    </source>
</evidence>